<feature type="region of interest" description="Disordered" evidence="9">
    <location>
        <begin position="502"/>
        <end position="538"/>
    </location>
</feature>
<dbReference type="AlphaFoldDB" id="J0CXM7"/>
<feature type="compositionally biased region" description="Basic and acidic residues" evidence="9">
    <location>
        <begin position="507"/>
        <end position="519"/>
    </location>
</feature>
<organism evidence="12 13">
    <name type="scientific">Auricularia subglabra (strain TFB-10046 / SS5)</name>
    <name type="common">White-rot fungus</name>
    <name type="synonym">Auricularia delicata (strain TFB10046)</name>
    <dbReference type="NCBI Taxonomy" id="717982"/>
    <lineage>
        <taxon>Eukaryota</taxon>
        <taxon>Fungi</taxon>
        <taxon>Dikarya</taxon>
        <taxon>Basidiomycota</taxon>
        <taxon>Agaricomycotina</taxon>
        <taxon>Agaricomycetes</taxon>
        <taxon>Auriculariales</taxon>
        <taxon>Auriculariaceae</taxon>
        <taxon>Auricularia</taxon>
    </lineage>
</organism>
<accession>J0CXM7</accession>
<feature type="transmembrane region" description="Helical" evidence="10">
    <location>
        <begin position="285"/>
        <end position="306"/>
    </location>
</feature>
<feature type="transmembrane region" description="Helical" evidence="10">
    <location>
        <begin position="199"/>
        <end position="218"/>
    </location>
</feature>
<feature type="transmembrane region" description="Helical" evidence="10">
    <location>
        <begin position="76"/>
        <end position="96"/>
    </location>
</feature>
<dbReference type="Gene3D" id="1.20.1250.20">
    <property type="entry name" value="MFS general substrate transporter like domains"/>
    <property type="match status" value="1"/>
</dbReference>
<dbReference type="InterPro" id="IPR020846">
    <property type="entry name" value="MFS_dom"/>
</dbReference>
<dbReference type="GO" id="GO:0016020">
    <property type="term" value="C:membrane"/>
    <property type="evidence" value="ECO:0007669"/>
    <property type="project" value="UniProtKB-SubCell"/>
</dbReference>
<dbReference type="InterPro" id="IPR005829">
    <property type="entry name" value="Sugar_transporter_CS"/>
</dbReference>
<dbReference type="NCBIfam" id="TIGR00879">
    <property type="entry name" value="SP"/>
    <property type="match status" value="1"/>
</dbReference>
<dbReference type="eggNOG" id="KOG0254">
    <property type="taxonomic scope" value="Eukaryota"/>
</dbReference>
<dbReference type="GO" id="GO:0005351">
    <property type="term" value="F:carbohydrate:proton symporter activity"/>
    <property type="evidence" value="ECO:0007669"/>
    <property type="project" value="TreeGrafter"/>
</dbReference>
<dbReference type="InterPro" id="IPR005828">
    <property type="entry name" value="MFS_sugar_transport-like"/>
</dbReference>
<keyword evidence="5 10" id="KW-1133">Transmembrane helix</keyword>
<keyword evidence="4 10" id="KW-0812">Transmembrane</keyword>
<feature type="transmembrane region" description="Helical" evidence="10">
    <location>
        <begin position="419"/>
        <end position="442"/>
    </location>
</feature>
<feature type="transmembrane region" description="Helical" evidence="10">
    <location>
        <begin position="382"/>
        <end position="407"/>
    </location>
</feature>
<dbReference type="SUPFAM" id="SSF103473">
    <property type="entry name" value="MFS general substrate transporter"/>
    <property type="match status" value="1"/>
</dbReference>
<evidence type="ECO:0000256" key="5">
    <source>
        <dbReference type="ARBA" id="ARBA00022989"/>
    </source>
</evidence>
<comment type="similarity">
    <text evidence="2 8">Belongs to the major facilitator superfamily. Sugar transporter (TC 2.A.1.1) family.</text>
</comment>
<feature type="transmembrane region" description="Helical" evidence="10">
    <location>
        <begin position="164"/>
        <end position="187"/>
    </location>
</feature>
<protein>
    <submittedName>
        <fullName evidence="12">General substrate transporter</fullName>
    </submittedName>
</protein>
<dbReference type="Proteomes" id="UP000006514">
    <property type="component" value="Unassembled WGS sequence"/>
</dbReference>
<dbReference type="InterPro" id="IPR003663">
    <property type="entry name" value="Sugar/inositol_transpt"/>
</dbReference>
<keyword evidence="3 8" id="KW-0813">Transport</keyword>
<feature type="domain" description="Major facilitator superfamily (MFS) profile" evidence="11">
    <location>
        <begin position="35"/>
        <end position="472"/>
    </location>
</feature>
<dbReference type="Pfam" id="PF00083">
    <property type="entry name" value="Sugar_tr"/>
    <property type="match status" value="1"/>
</dbReference>
<comment type="subcellular location">
    <subcellularLocation>
        <location evidence="1">Membrane</location>
        <topology evidence="1">Multi-pass membrane protein</topology>
    </subcellularLocation>
</comment>
<evidence type="ECO:0000256" key="10">
    <source>
        <dbReference type="SAM" id="Phobius"/>
    </source>
</evidence>
<evidence type="ECO:0000256" key="9">
    <source>
        <dbReference type="SAM" id="MobiDB-lite"/>
    </source>
</evidence>
<dbReference type="PROSITE" id="PS50850">
    <property type="entry name" value="MFS"/>
    <property type="match status" value="1"/>
</dbReference>
<dbReference type="InterPro" id="IPR050360">
    <property type="entry name" value="MFS_Sugar_Transporters"/>
</dbReference>
<dbReference type="EMBL" id="JH687886">
    <property type="protein sequence ID" value="EJD35556.1"/>
    <property type="molecule type" value="Genomic_DNA"/>
</dbReference>
<dbReference type="OMA" id="QMFICQL"/>
<evidence type="ECO:0000313" key="13">
    <source>
        <dbReference type="Proteomes" id="UP000006514"/>
    </source>
</evidence>
<evidence type="ECO:0000256" key="3">
    <source>
        <dbReference type="ARBA" id="ARBA00022448"/>
    </source>
</evidence>
<dbReference type="PROSITE" id="PS00217">
    <property type="entry name" value="SUGAR_TRANSPORT_2"/>
    <property type="match status" value="1"/>
</dbReference>
<evidence type="ECO:0000313" key="12">
    <source>
        <dbReference type="EMBL" id="EJD35556.1"/>
    </source>
</evidence>
<dbReference type="FunFam" id="1.20.1250.20:FF:000134">
    <property type="entry name" value="MFS sugar transporter protein"/>
    <property type="match status" value="1"/>
</dbReference>
<keyword evidence="13" id="KW-1185">Reference proteome</keyword>
<dbReference type="PANTHER" id="PTHR48022:SF2">
    <property type="entry name" value="PLASTIDIC GLUCOSE TRANSPORTER 4"/>
    <property type="match status" value="1"/>
</dbReference>
<feature type="transmembrane region" description="Helical" evidence="10">
    <location>
        <begin position="318"/>
        <end position="340"/>
    </location>
</feature>
<dbReference type="FunCoup" id="J0CXM7">
    <property type="interactions" value="68"/>
</dbReference>
<keyword evidence="6 10" id="KW-0472">Membrane</keyword>
<evidence type="ECO:0000256" key="7">
    <source>
        <dbReference type="ARBA" id="ARBA00049119"/>
    </source>
</evidence>
<reference evidence="13" key="1">
    <citation type="journal article" date="2012" name="Science">
        <title>The Paleozoic origin of enzymatic lignin decomposition reconstructed from 31 fungal genomes.</title>
        <authorList>
            <person name="Floudas D."/>
            <person name="Binder M."/>
            <person name="Riley R."/>
            <person name="Barry K."/>
            <person name="Blanchette R.A."/>
            <person name="Henrissat B."/>
            <person name="Martinez A.T."/>
            <person name="Otillar R."/>
            <person name="Spatafora J.W."/>
            <person name="Yadav J.S."/>
            <person name="Aerts A."/>
            <person name="Benoit I."/>
            <person name="Boyd A."/>
            <person name="Carlson A."/>
            <person name="Copeland A."/>
            <person name="Coutinho P.M."/>
            <person name="de Vries R.P."/>
            <person name="Ferreira P."/>
            <person name="Findley K."/>
            <person name="Foster B."/>
            <person name="Gaskell J."/>
            <person name="Glotzer D."/>
            <person name="Gorecki P."/>
            <person name="Heitman J."/>
            <person name="Hesse C."/>
            <person name="Hori C."/>
            <person name="Igarashi K."/>
            <person name="Jurgens J.A."/>
            <person name="Kallen N."/>
            <person name="Kersten P."/>
            <person name="Kohler A."/>
            <person name="Kuees U."/>
            <person name="Kumar T.K.A."/>
            <person name="Kuo A."/>
            <person name="LaButti K."/>
            <person name="Larrondo L.F."/>
            <person name="Lindquist E."/>
            <person name="Ling A."/>
            <person name="Lombard V."/>
            <person name="Lucas S."/>
            <person name="Lundell T."/>
            <person name="Martin R."/>
            <person name="McLaughlin D.J."/>
            <person name="Morgenstern I."/>
            <person name="Morin E."/>
            <person name="Murat C."/>
            <person name="Nagy L.G."/>
            <person name="Nolan M."/>
            <person name="Ohm R.A."/>
            <person name="Patyshakuliyeva A."/>
            <person name="Rokas A."/>
            <person name="Ruiz-Duenas F.J."/>
            <person name="Sabat G."/>
            <person name="Salamov A."/>
            <person name="Samejima M."/>
            <person name="Schmutz J."/>
            <person name="Slot J.C."/>
            <person name="St John F."/>
            <person name="Stenlid J."/>
            <person name="Sun H."/>
            <person name="Sun S."/>
            <person name="Syed K."/>
            <person name="Tsang A."/>
            <person name="Wiebenga A."/>
            <person name="Young D."/>
            <person name="Pisabarro A."/>
            <person name="Eastwood D.C."/>
            <person name="Martin F."/>
            <person name="Cullen D."/>
            <person name="Grigoriev I.V."/>
            <person name="Hibbett D.S."/>
        </authorList>
    </citation>
    <scope>NUCLEOTIDE SEQUENCE [LARGE SCALE GENOMIC DNA]</scope>
    <source>
        <strain evidence="13">TFB10046</strain>
    </source>
</reference>
<evidence type="ECO:0000256" key="4">
    <source>
        <dbReference type="ARBA" id="ARBA00022692"/>
    </source>
</evidence>
<proteinExistence type="inferred from homology"/>
<gene>
    <name evidence="12" type="ORF">AURDEDRAFT_117349</name>
</gene>
<feature type="transmembrane region" description="Helical" evidence="10">
    <location>
        <begin position="25"/>
        <end position="48"/>
    </location>
</feature>
<evidence type="ECO:0000259" key="11">
    <source>
        <dbReference type="PROSITE" id="PS50850"/>
    </source>
</evidence>
<dbReference type="PANTHER" id="PTHR48022">
    <property type="entry name" value="PLASTIDIC GLUCOSE TRANSPORTER 4"/>
    <property type="match status" value="1"/>
</dbReference>
<dbReference type="KEGG" id="adl:AURDEDRAFT_117349"/>
<feature type="transmembrane region" description="Helical" evidence="10">
    <location>
        <begin position="129"/>
        <end position="152"/>
    </location>
</feature>
<evidence type="ECO:0000256" key="6">
    <source>
        <dbReference type="ARBA" id="ARBA00023136"/>
    </source>
</evidence>
<sequence length="538" mass="57679">MSEQTVAVPVQSVARRALASIRERLTNICAVYTWCTLFVSLGGFIFGYDTGSIGPVTVMPQFEAHFEHLAPAKHGIIVSSILLTASVVSLLAGPLADRISRTYTLALSGVVIAVGEALCVGAGRGQLAVFITGRCITGAGAGLLASPMTTYTCEIAPTHIRGRLCVTAQLFITIGIAAGYFTCYGSVRLPSDMAWRTPYIIQVCLGCILAVGCMFLPHSPRWLRHVGRNREADLAWARLGVSAAEAEKEEAADERDEHMQEKQRAGGMKATWRALWSKGIRSRTILGVFLQAMNNASGVDGVLYYAPLLFSQAGLSTTTAAFLASGATGLVNVAVTIPTLIYSDTWGRRPSLIWGGFGIATTMLLIGTLYASHATDAQAGRIAVIVMIFLFLISFAMSWAVVVRVYASEIQPTRTRAAATALGQAANWIVNWLIAFSTPLFLAKSSSGPYFLFGGCSLATAVVCYFFSPESRGISLEDLDKAFEGRPWESSLARFVPCIRGGSDGRNTVELEARPRRPSQDTLAPPVSGDPGQQDLKE</sequence>
<evidence type="ECO:0000256" key="1">
    <source>
        <dbReference type="ARBA" id="ARBA00004141"/>
    </source>
</evidence>
<feature type="transmembrane region" description="Helical" evidence="10">
    <location>
        <begin position="448"/>
        <end position="467"/>
    </location>
</feature>
<dbReference type="PRINTS" id="PR00171">
    <property type="entry name" value="SUGRTRNSPORT"/>
</dbReference>
<name>J0CXM7_AURST</name>
<evidence type="ECO:0000256" key="8">
    <source>
        <dbReference type="RuleBase" id="RU003346"/>
    </source>
</evidence>
<dbReference type="OrthoDB" id="5399138at2759"/>
<feature type="transmembrane region" description="Helical" evidence="10">
    <location>
        <begin position="352"/>
        <end position="370"/>
    </location>
</feature>
<feature type="transmembrane region" description="Helical" evidence="10">
    <location>
        <begin position="103"/>
        <end position="123"/>
    </location>
</feature>
<dbReference type="InterPro" id="IPR036259">
    <property type="entry name" value="MFS_trans_sf"/>
</dbReference>
<dbReference type="InParanoid" id="J0CXM7"/>
<comment type="catalytic activity">
    <reaction evidence="7">
        <text>myo-inositol(out) + H(+)(out) = myo-inositol(in) + H(+)(in)</text>
        <dbReference type="Rhea" id="RHEA:60364"/>
        <dbReference type="ChEBI" id="CHEBI:15378"/>
        <dbReference type="ChEBI" id="CHEBI:17268"/>
    </reaction>
</comment>
<evidence type="ECO:0000256" key="2">
    <source>
        <dbReference type="ARBA" id="ARBA00010992"/>
    </source>
</evidence>